<name>A0ABQ0I9I5_9ALTE</name>
<reference evidence="1 2" key="1">
    <citation type="journal article" date="2014" name="Environ. Microbiol.">
        <title>Comparative genomics of the marine bacterial genus Glaciecola reveals the high degree of genomic diversity and genomic characteristic for cold adaptation.</title>
        <authorList>
            <person name="Qin Q.L."/>
            <person name="Xie B.B."/>
            <person name="Yu Y."/>
            <person name="Shu Y.L."/>
            <person name="Rong J.C."/>
            <person name="Zhang Y.J."/>
            <person name="Zhao D.L."/>
            <person name="Chen X.L."/>
            <person name="Zhang X.Y."/>
            <person name="Chen B."/>
            <person name="Zhou B.C."/>
            <person name="Zhang Y.Z."/>
        </authorList>
    </citation>
    <scope>NUCLEOTIDE SEQUENCE [LARGE SCALE GENOMIC DNA]</scope>
    <source>
        <strain evidence="1 2">NO2</strain>
    </source>
</reference>
<accession>A0ABQ0I9I5</accession>
<proteinExistence type="predicted"/>
<dbReference type="EMBL" id="BAEK01000051">
    <property type="protein sequence ID" value="GAC06000.1"/>
    <property type="molecule type" value="Genomic_DNA"/>
</dbReference>
<gene>
    <name evidence="1" type="ORF">GAGA_3166</name>
</gene>
<organism evidence="1 2">
    <name type="scientific">Paraglaciecola agarilytica NO2</name>
    <dbReference type="NCBI Taxonomy" id="1125747"/>
    <lineage>
        <taxon>Bacteria</taxon>
        <taxon>Pseudomonadati</taxon>
        <taxon>Pseudomonadota</taxon>
        <taxon>Gammaproteobacteria</taxon>
        <taxon>Alteromonadales</taxon>
        <taxon>Alteromonadaceae</taxon>
        <taxon>Paraglaciecola</taxon>
    </lineage>
</organism>
<dbReference type="Proteomes" id="UP000008372">
    <property type="component" value="Unassembled WGS sequence"/>
</dbReference>
<keyword evidence="2" id="KW-1185">Reference proteome</keyword>
<evidence type="ECO:0000313" key="1">
    <source>
        <dbReference type="EMBL" id="GAC06000.1"/>
    </source>
</evidence>
<sequence length="41" mass="4806">MENWSRKKPKAATSSPKKLSRETVRFVAYFWPSATMHCAYL</sequence>
<evidence type="ECO:0000313" key="2">
    <source>
        <dbReference type="Proteomes" id="UP000008372"/>
    </source>
</evidence>
<protein>
    <submittedName>
        <fullName evidence="1">Uncharacterized protein</fullName>
    </submittedName>
</protein>
<comment type="caution">
    <text evidence="1">The sequence shown here is derived from an EMBL/GenBank/DDBJ whole genome shotgun (WGS) entry which is preliminary data.</text>
</comment>